<organism evidence="1">
    <name type="scientific">marine sediment metagenome</name>
    <dbReference type="NCBI Taxonomy" id="412755"/>
    <lineage>
        <taxon>unclassified sequences</taxon>
        <taxon>metagenomes</taxon>
        <taxon>ecological metagenomes</taxon>
    </lineage>
</organism>
<sequence length="215" mass="25017">MLGDISDEEVNELIEMFSKSVVENILTRGVVESKIFPVNHYLGVACYILYDQSYQYNILKEVASKILPEELARRSKSLGPGLNQLAFYSTCMLYLHGRAQVIHDNLSKKEAGEDIVVEPETKKKETKFILDFWKRLSPNYLNDETLILKNKKITYLSNDYIEKLKDNMINIADNKDIIKQLKQTIAHLTIYSFLSRAECRMSISEHEPYFFPFFL</sequence>
<proteinExistence type="predicted"/>
<accession>X1SBS6</accession>
<dbReference type="AlphaFoldDB" id="X1SBS6"/>
<dbReference type="EMBL" id="BARW01001901">
    <property type="protein sequence ID" value="GAI65229.1"/>
    <property type="molecule type" value="Genomic_DNA"/>
</dbReference>
<name>X1SBS6_9ZZZZ</name>
<gene>
    <name evidence="1" type="ORF">S12H4_05670</name>
</gene>
<reference evidence="1" key="1">
    <citation type="journal article" date="2014" name="Front. Microbiol.">
        <title>High frequency of phylogenetically diverse reductive dehalogenase-homologous genes in deep subseafloor sedimentary metagenomes.</title>
        <authorList>
            <person name="Kawai M."/>
            <person name="Futagami T."/>
            <person name="Toyoda A."/>
            <person name="Takaki Y."/>
            <person name="Nishi S."/>
            <person name="Hori S."/>
            <person name="Arai W."/>
            <person name="Tsubouchi T."/>
            <person name="Morono Y."/>
            <person name="Uchiyama I."/>
            <person name="Ito T."/>
            <person name="Fujiyama A."/>
            <person name="Inagaki F."/>
            <person name="Takami H."/>
        </authorList>
    </citation>
    <scope>NUCLEOTIDE SEQUENCE</scope>
    <source>
        <strain evidence="1">Expedition CK06-06</strain>
    </source>
</reference>
<comment type="caution">
    <text evidence="1">The sequence shown here is derived from an EMBL/GenBank/DDBJ whole genome shotgun (WGS) entry which is preliminary data.</text>
</comment>
<protein>
    <submittedName>
        <fullName evidence="1">Uncharacterized protein</fullName>
    </submittedName>
</protein>
<evidence type="ECO:0000313" key="1">
    <source>
        <dbReference type="EMBL" id="GAI65229.1"/>
    </source>
</evidence>